<gene>
    <name evidence="4" type="ORF">JZO70_05510</name>
</gene>
<dbReference type="PANTHER" id="PTHR10806:SF6">
    <property type="entry name" value="SIGNAL PEPTIDASE COMPLEX CATALYTIC SUBUNIT SEC11"/>
    <property type="match status" value="1"/>
</dbReference>
<sequence length="321" mass="37755">MTRPRDDRRRDYREPPSRYRDDPEFQRPPSNQRPARRYREEDDYYYDDRDRYNEPRREYPPPRRPQPRPQDRYDPRDRPPRNPNPRPYNARPTGDPRNQRPMPLRPRPYPNPRDQGYEEQYSLEQAKKSTSRKVFLFIYNLFFYILTIGIILSAVMFSFSEKSDAAILGHRFYQVLTDSMAPQEDSPSGGFYSGDIVIVKLMNGSDVKEGDIVTFQVGEEDRYLTHRMVERLDELNGEEGDYIITKGDANATPDPPIAADRVFGKVTFVIPKMGSVLNFIQENLWLCIVCVLSTFGFFLVLKAYFLQPEKRARPTKYPKGV</sequence>
<keyword evidence="3" id="KW-0472">Membrane</keyword>
<feature type="region of interest" description="Disordered" evidence="2">
    <location>
        <begin position="1"/>
        <end position="116"/>
    </location>
</feature>
<feature type="compositionally biased region" description="Basic and acidic residues" evidence="2">
    <location>
        <begin position="1"/>
        <end position="25"/>
    </location>
</feature>
<dbReference type="CDD" id="cd06530">
    <property type="entry name" value="S26_SPase_I"/>
    <property type="match status" value="1"/>
</dbReference>
<dbReference type="Proteomes" id="UP000664601">
    <property type="component" value="Unassembled WGS sequence"/>
</dbReference>
<dbReference type="EMBL" id="JAFREM010000008">
    <property type="protein sequence ID" value="MBO1305605.1"/>
    <property type="molecule type" value="Genomic_DNA"/>
</dbReference>
<evidence type="ECO:0000256" key="1">
    <source>
        <dbReference type="NCBIfam" id="TIGR02228"/>
    </source>
</evidence>
<comment type="caution">
    <text evidence="4">The sequence shown here is derived from an EMBL/GenBank/DDBJ whole genome shotgun (WGS) entry which is preliminary data.</text>
</comment>
<organism evidence="4 5">
    <name type="scientific">Candidatus Enterococcus moelleringii</name>
    <dbReference type="NCBI Taxonomy" id="2815325"/>
    <lineage>
        <taxon>Bacteria</taxon>
        <taxon>Bacillati</taxon>
        <taxon>Bacillota</taxon>
        <taxon>Bacilli</taxon>
        <taxon>Lactobacillales</taxon>
        <taxon>Enterococcaceae</taxon>
        <taxon>Enterococcus</taxon>
    </lineage>
</organism>
<dbReference type="EC" id="3.4.21.89" evidence="1"/>
<keyword evidence="3" id="KW-0812">Transmembrane</keyword>
<feature type="transmembrane region" description="Helical" evidence="3">
    <location>
        <begin position="283"/>
        <end position="306"/>
    </location>
</feature>
<feature type="compositionally biased region" description="Basic and acidic residues" evidence="2">
    <location>
        <begin position="46"/>
        <end position="61"/>
    </location>
</feature>
<evidence type="ECO:0000313" key="5">
    <source>
        <dbReference type="Proteomes" id="UP000664601"/>
    </source>
</evidence>
<accession>A0ABS3L7J6</accession>
<protein>
    <recommendedName>
        <fullName evidence="1">Signal peptidase I</fullName>
        <ecNumber evidence="1">3.4.21.89</ecNumber>
    </recommendedName>
</protein>
<keyword evidence="4" id="KW-0378">Hydrolase</keyword>
<name>A0ABS3L7J6_9ENTE</name>
<dbReference type="GO" id="GO:0009003">
    <property type="term" value="F:signal peptidase activity"/>
    <property type="evidence" value="ECO:0007669"/>
    <property type="project" value="UniProtKB-EC"/>
</dbReference>
<evidence type="ECO:0000256" key="2">
    <source>
        <dbReference type="SAM" id="MobiDB-lite"/>
    </source>
</evidence>
<dbReference type="InterPro" id="IPR001733">
    <property type="entry name" value="Peptidase_S26B"/>
</dbReference>
<proteinExistence type="predicted"/>
<dbReference type="PANTHER" id="PTHR10806">
    <property type="entry name" value="SIGNAL PEPTIDASE COMPLEX CATALYTIC SUBUNIT SEC11"/>
    <property type="match status" value="1"/>
</dbReference>
<reference evidence="4 5" key="1">
    <citation type="submission" date="2021-03" db="EMBL/GenBank/DDBJ databases">
        <title>Enterococcal diversity collection.</title>
        <authorList>
            <person name="Gilmore M.S."/>
            <person name="Schwartzman J."/>
            <person name="Van Tyne D."/>
            <person name="Martin M."/>
            <person name="Earl A.M."/>
            <person name="Manson A.L."/>
            <person name="Straub T."/>
            <person name="Salamzade R."/>
            <person name="Saavedra J."/>
            <person name="Lebreton F."/>
            <person name="Prichula J."/>
            <person name="Schaufler K."/>
            <person name="Gaca A."/>
            <person name="Sgardioli B."/>
            <person name="Wagenaar J."/>
            <person name="Strong T."/>
        </authorList>
    </citation>
    <scope>NUCLEOTIDE SEQUENCE [LARGE SCALE GENOMIC DNA]</scope>
    <source>
        <strain evidence="4 5">669A</strain>
    </source>
</reference>
<dbReference type="InterPro" id="IPR019533">
    <property type="entry name" value="Peptidase_S26"/>
</dbReference>
<dbReference type="RefSeq" id="WP_207672538.1">
    <property type="nucleotide sequence ID" value="NZ_JAFREM010000008.1"/>
</dbReference>
<feature type="transmembrane region" description="Helical" evidence="3">
    <location>
        <begin position="134"/>
        <end position="159"/>
    </location>
</feature>
<dbReference type="NCBIfam" id="TIGR02228">
    <property type="entry name" value="sigpep_I_arch"/>
    <property type="match status" value="1"/>
</dbReference>
<evidence type="ECO:0000256" key="3">
    <source>
        <dbReference type="SAM" id="Phobius"/>
    </source>
</evidence>
<feature type="compositionally biased region" description="Basic and acidic residues" evidence="2">
    <location>
        <begin position="69"/>
        <end position="80"/>
    </location>
</feature>
<keyword evidence="3" id="KW-1133">Transmembrane helix</keyword>
<evidence type="ECO:0000313" key="4">
    <source>
        <dbReference type="EMBL" id="MBO1305605.1"/>
    </source>
</evidence>
<keyword evidence="5" id="KW-1185">Reference proteome</keyword>